<evidence type="ECO:0000313" key="8">
    <source>
        <dbReference type="EMBL" id="GFH60353.1"/>
    </source>
</evidence>
<feature type="domain" description="EamA" evidence="7">
    <location>
        <begin position="256"/>
        <end position="403"/>
    </location>
</feature>
<dbReference type="EMBL" id="BLLK01000069">
    <property type="protein sequence ID" value="GFH60353.1"/>
    <property type="molecule type" value="Genomic_DNA"/>
</dbReference>
<accession>A0AAD3D9M3</accession>
<reference evidence="8 9" key="1">
    <citation type="journal article" date="2021" name="Sci. Rep.">
        <title>The genome of the diatom Chaetoceros tenuissimus carries an ancient integrated fragment of an extant virus.</title>
        <authorList>
            <person name="Hongo Y."/>
            <person name="Kimura K."/>
            <person name="Takaki Y."/>
            <person name="Yoshida Y."/>
            <person name="Baba S."/>
            <person name="Kobayashi G."/>
            <person name="Nagasaki K."/>
            <person name="Hano T."/>
            <person name="Tomaru Y."/>
        </authorList>
    </citation>
    <scope>NUCLEOTIDE SEQUENCE [LARGE SCALE GENOMIC DNA]</scope>
    <source>
        <strain evidence="8 9">NIES-3715</strain>
    </source>
</reference>
<comment type="subcellular location">
    <subcellularLocation>
        <location evidence="1">Cell membrane</location>
        <topology evidence="1">Multi-pass membrane protein</topology>
    </subcellularLocation>
</comment>
<keyword evidence="3" id="KW-0812">Transmembrane</keyword>
<dbReference type="InterPro" id="IPR037185">
    <property type="entry name" value="EmrE-like"/>
</dbReference>
<organism evidence="8 9">
    <name type="scientific">Chaetoceros tenuissimus</name>
    <dbReference type="NCBI Taxonomy" id="426638"/>
    <lineage>
        <taxon>Eukaryota</taxon>
        <taxon>Sar</taxon>
        <taxon>Stramenopiles</taxon>
        <taxon>Ochrophyta</taxon>
        <taxon>Bacillariophyta</taxon>
        <taxon>Coscinodiscophyceae</taxon>
        <taxon>Chaetocerotophycidae</taxon>
        <taxon>Chaetocerotales</taxon>
        <taxon>Chaetocerotaceae</taxon>
        <taxon>Chaetoceros</taxon>
    </lineage>
</organism>
<dbReference type="InterPro" id="IPR051258">
    <property type="entry name" value="Diverse_Substrate_Transporter"/>
</dbReference>
<dbReference type="AlphaFoldDB" id="A0AAD3D9M3"/>
<keyword evidence="9" id="KW-1185">Reference proteome</keyword>
<evidence type="ECO:0000313" key="9">
    <source>
        <dbReference type="Proteomes" id="UP001054902"/>
    </source>
</evidence>
<dbReference type="GO" id="GO:0005886">
    <property type="term" value="C:plasma membrane"/>
    <property type="evidence" value="ECO:0007669"/>
    <property type="project" value="UniProtKB-SubCell"/>
</dbReference>
<keyword evidence="4" id="KW-1133">Transmembrane helix</keyword>
<dbReference type="InterPro" id="IPR000620">
    <property type="entry name" value="EamA_dom"/>
</dbReference>
<keyword evidence="2" id="KW-1003">Cell membrane</keyword>
<feature type="signal peptide" evidence="6">
    <location>
        <begin position="1"/>
        <end position="20"/>
    </location>
</feature>
<evidence type="ECO:0000256" key="6">
    <source>
        <dbReference type="SAM" id="SignalP"/>
    </source>
</evidence>
<evidence type="ECO:0000256" key="5">
    <source>
        <dbReference type="ARBA" id="ARBA00023136"/>
    </source>
</evidence>
<name>A0AAD3D9M3_9STRA</name>
<proteinExistence type="predicted"/>
<sequence>MRFTSISSLLIGSFVPSVSAFTGPSSINHMRSIQHEATLFHRSYASPMALNVASREVSNSFLPEGVFKGAKGKSRFEDASIQTSDSTSDAEYTRGLFTIGFITFLFSSNSPALHAAFVNASSPPPVLLLNAATSTIALMGLVTFGPILNSLVPLPTTLESEETDMMTNMRAGSELGLWKTLGTTANLYGLSMTTANHAAFLIQLTTLIVPAYQGLTGVPIPNRIWTAIGLALAGITMFTQDAAAGGGDIMNNSSLMGDALCALAAVFYATYDLRLFDLGKKVPPLPLIRTKIAVQAVLSCALLAFANEGGLSSAMDYMHDLIANPNDAVLIGSAALWSGLAINAIAPFMQVSGQQTVGASRAQVLYASQPLWASFLSYFLLNETLSEDGMKGGSLFLIAIFFAATAESPEPDCEEKTCEV</sequence>
<evidence type="ECO:0000256" key="1">
    <source>
        <dbReference type="ARBA" id="ARBA00004651"/>
    </source>
</evidence>
<gene>
    <name evidence="8" type="ORF">CTEN210_16829</name>
</gene>
<protein>
    <recommendedName>
        <fullName evidence="7">EamA domain-containing protein</fullName>
    </recommendedName>
</protein>
<dbReference type="PANTHER" id="PTHR42920">
    <property type="entry name" value="OS03G0707200 PROTEIN-RELATED"/>
    <property type="match status" value="1"/>
</dbReference>
<evidence type="ECO:0000256" key="2">
    <source>
        <dbReference type="ARBA" id="ARBA00022475"/>
    </source>
</evidence>
<dbReference type="SUPFAM" id="SSF103481">
    <property type="entry name" value="Multidrug resistance efflux transporter EmrE"/>
    <property type="match status" value="1"/>
</dbReference>
<evidence type="ECO:0000256" key="4">
    <source>
        <dbReference type="ARBA" id="ARBA00022989"/>
    </source>
</evidence>
<feature type="chain" id="PRO_5042273490" description="EamA domain-containing protein" evidence="6">
    <location>
        <begin position="21"/>
        <end position="420"/>
    </location>
</feature>
<dbReference type="Pfam" id="PF00892">
    <property type="entry name" value="EamA"/>
    <property type="match status" value="1"/>
</dbReference>
<dbReference type="Proteomes" id="UP001054902">
    <property type="component" value="Unassembled WGS sequence"/>
</dbReference>
<comment type="caution">
    <text evidence="8">The sequence shown here is derived from an EMBL/GenBank/DDBJ whole genome shotgun (WGS) entry which is preliminary data.</text>
</comment>
<evidence type="ECO:0000256" key="3">
    <source>
        <dbReference type="ARBA" id="ARBA00022692"/>
    </source>
</evidence>
<dbReference type="PANTHER" id="PTHR42920:SF23">
    <property type="entry name" value="EAMA DOMAIN-CONTAINING PROTEIN"/>
    <property type="match status" value="1"/>
</dbReference>
<keyword evidence="6" id="KW-0732">Signal</keyword>
<keyword evidence="5" id="KW-0472">Membrane</keyword>
<evidence type="ECO:0000259" key="7">
    <source>
        <dbReference type="Pfam" id="PF00892"/>
    </source>
</evidence>